<dbReference type="Proteomes" id="UP000054843">
    <property type="component" value="Unassembled WGS sequence"/>
</dbReference>
<name>A0A0V1N1Z5_9BILA</name>
<feature type="compositionally biased region" description="Acidic residues" evidence="1">
    <location>
        <begin position="36"/>
        <end position="116"/>
    </location>
</feature>
<evidence type="ECO:0000313" key="3">
    <source>
        <dbReference type="Proteomes" id="UP000054843"/>
    </source>
</evidence>
<comment type="caution">
    <text evidence="2">The sequence shown here is derived from an EMBL/GenBank/DDBJ whole genome shotgun (WGS) entry which is preliminary data.</text>
</comment>
<keyword evidence="3" id="KW-1185">Reference proteome</keyword>
<dbReference type="EMBL" id="JYDO01000015">
    <property type="protein sequence ID" value="KRZ78045.1"/>
    <property type="molecule type" value="Genomic_DNA"/>
</dbReference>
<dbReference type="AlphaFoldDB" id="A0A0V1N1Z5"/>
<feature type="compositionally biased region" description="Basic and acidic residues" evidence="1">
    <location>
        <begin position="1"/>
        <end position="26"/>
    </location>
</feature>
<protein>
    <submittedName>
        <fullName evidence="2">Uncharacterized protein</fullName>
    </submittedName>
</protein>
<evidence type="ECO:0000256" key="1">
    <source>
        <dbReference type="SAM" id="MobiDB-lite"/>
    </source>
</evidence>
<gene>
    <name evidence="2" type="ORF">T10_3256</name>
</gene>
<organism evidence="2 3">
    <name type="scientific">Trichinella papuae</name>
    <dbReference type="NCBI Taxonomy" id="268474"/>
    <lineage>
        <taxon>Eukaryota</taxon>
        <taxon>Metazoa</taxon>
        <taxon>Ecdysozoa</taxon>
        <taxon>Nematoda</taxon>
        <taxon>Enoplea</taxon>
        <taxon>Dorylaimia</taxon>
        <taxon>Trichinellida</taxon>
        <taxon>Trichinellidae</taxon>
        <taxon>Trichinella</taxon>
    </lineage>
</organism>
<sequence>MSRRCTGESVRRTVASRRADPNRSHVPETSPQSCTEGEEEEEEREELQEEEELEEGEEEGEEEADDEDEQAEDEEDEDEQEEDLEFEEEEEEDEEEHREELEGDEEEEEEEEEEEDASARTTTSTCSTASYAYNAELPIAEPTNKQLLDTQALTVDGAAPRTELLVTIEEQRNHEHKSAAQHHGRVGRIDQCRVRAVQTDHQIRLVPERVVGALATVVVDQNAAARNALVEIDDGVDGKEQNPAQRLRQRQQSERVERQIAQRPNHRVCFVLRIQGHGQNLVRILADHYPTGGGLRRLVQQQQRRLVEAVQETYVGDVVHFGVDGVVRHSIAGETQAERPAGFLRRIDNVHTFVQTFPHQRQHNQMGAVDGHRRASLFRIHAQHRQYLKARKAELEQIVLVVVHRQCNQTVRLDVVSNHTQLRIVDGQQNHVQLEAGQPGTGDRSQSTVHRLAEYQFQFSPVRRTLSTTACRGIVFQLSRTKFVNFQIRITSDHHFPVINLREMTEHRLVHRCWSISLPMNRVHA</sequence>
<evidence type="ECO:0000313" key="2">
    <source>
        <dbReference type="EMBL" id="KRZ78045.1"/>
    </source>
</evidence>
<proteinExistence type="predicted"/>
<reference evidence="2 3" key="1">
    <citation type="submission" date="2015-01" db="EMBL/GenBank/DDBJ databases">
        <title>Evolution of Trichinella species and genotypes.</title>
        <authorList>
            <person name="Korhonen P.K."/>
            <person name="Edoardo P."/>
            <person name="Giuseppe L.R."/>
            <person name="Gasser R.B."/>
        </authorList>
    </citation>
    <scope>NUCLEOTIDE SEQUENCE [LARGE SCALE GENOMIC DNA]</scope>
    <source>
        <strain evidence="2">ISS1980</strain>
    </source>
</reference>
<dbReference type="STRING" id="268474.A0A0V1N1Z5"/>
<feature type="region of interest" description="Disordered" evidence="1">
    <location>
        <begin position="234"/>
        <end position="259"/>
    </location>
</feature>
<accession>A0A0V1N1Z5</accession>
<feature type="region of interest" description="Disordered" evidence="1">
    <location>
        <begin position="1"/>
        <end position="126"/>
    </location>
</feature>